<evidence type="ECO:0000256" key="2">
    <source>
        <dbReference type="ARBA" id="ARBA00022485"/>
    </source>
</evidence>
<keyword evidence="5" id="KW-0408">Iron</keyword>
<accession>A0A1E3RLR1</accession>
<dbReference type="InterPro" id="IPR058240">
    <property type="entry name" value="rSAM_sf"/>
</dbReference>
<evidence type="ECO:0000256" key="6">
    <source>
        <dbReference type="ARBA" id="ARBA00023014"/>
    </source>
</evidence>
<dbReference type="InterPro" id="IPR034457">
    <property type="entry name" value="Organic_radical-activating"/>
</dbReference>
<keyword evidence="2" id="KW-0004">4Fe-4S</keyword>
<comment type="caution">
    <text evidence="7">The sequence shown here is derived from an EMBL/GenBank/DDBJ whole genome shotgun (WGS) entry which is preliminary data.</text>
</comment>
<dbReference type="EMBL" id="MIHA01000005">
    <property type="protein sequence ID" value="ODQ90825.1"/>
    <property type="molecule type" value="Genomic_DNA"/>
</dbReference>
<evidence type="ECO:0000313" key="7">
    <source>
        <dbReference type="EMBL" id="ODQ90825.1"/>
    </source>
</evidence>
<dbReference type="PANTHER" id="PTHR30352">
    <property type="entry name" value="PYRUVATE FORMATE-LYASE-ACTIVATING ENZYME"/>
    <property type="match status" value="1"/>
</dbReference>
<dbReference type="SUPFAM" id="SSF102114">
    <property type="entry name" value="Radical SAM enzymes"/>
    <property type="match status" value="1"/>
</dbReference>
<dbReference type="AlphaFoldDB" id="A0A1E3RLR1"/>
<dbReference type="InterPro" id="IPR013785">
    <property type="entry name" value="Aldolase_TIM"/>
</dbReference>
<dbReference type="RefSeq" id="WP_069413215.1">
    <property type="nucleotide sequence ID" value="NZ_JACKUL010000026.1"/>
</dbReference>
<dbReference type="InterPro" id="IPR007197">
    <property type="entry name" value="rSAM"/>
</dbReference>
<organism evidence="7 8">
    <name type="scientific">Mycolicibacterium flavescens</name>
    <name type="common">Mycobacterium flavescens</name>
    <dbReference type="NCBI Taxonomy" id="1776"/>
    <lineage>
        <taxon>Bacteria</taxon>
        <taxon>Bacillati</taxon>
        <taxon>Actinomycetota</taxon>
        <taxon>Actinomycetes</taxon>
        <taxon>Mycobacteriales</taxon>
        <taxon>Mycobacteriaceae</taxon>
        <taxon>Mycolicibacterium</taxon>
    </lineage>
</organism>
<sequence length="215" mass="23091">MRINISRLHHPVTALGPGTRAGLWVQGCSIGCPGCVSRDTWAPGDGTALDVDDVLAWLTGLGDVDGLTISGGEPTEQPVALRALLEGVDALRRDGVFTGDVLCYTGRDEADFHAVLPWAGDLIDAVIVGPFAVAEPTDLLWRGSANQRLIPLSERGRQRYAPYLDARPEQPPLQVTVEDGQVWMIGVPRRGDLRRLETALAGAGVALAEVSWRPR</sequence>
<evidence type="ECO:0008006" key="9">
    <source>
        <dbReference type="Google" id="ProtNLM"/>
    </source>
</evidence>
<dbReference type="Gene3D" id="3.20.20.70">
    <property type="entry name" value="Aldolase class I"/>
    <property type="match status" value="1"/>
</dbReference>
<protein>
    <recommendedName>
        <fullName evidence="9">Radical activating enzyme</fullName>
    </recommendedName>
</protein>
<evidence type="ECO:0000256" key="1">
    <source>
        <dbReference type="ARBA" id="ARBA00001966"/>
    </source>
</evidence>
<keyword evidence="8" id="KW-1185">Reference proteome</keyword>
<dbReference type="GO" id="GO:0051539">
    <property type="term" value="F:4 iron, 4 sulfur cluster binding"/>
    <property type="evidence" value="ECO:0007669"/>
    <property type="project" value="UniProtKB-KW"/>
</dbReference>
<evidence type="ECO:0000313" key="8">
    <source>
        <dbReference type="Proteomes" id="UP000094053"/>
    </source>
</evidence>
<keyword evidence="3" id="KW-0949">S-adenosyl-L-methionine</keyword>
<dbReference type="Pfam" id="PF13353">
    <property type="entry name" value="Fer4_12"/>
    <property type="match status" value="1"/>
</dbReference>
<comment type="cofactor">
    <cofactor evidence="1">
        <name>[4Fe-4S] cluster</name>
        <dbReference type="ChEBI" id="CHEBI:49883"/>
    </cofactor>
</comment>
<reference evidence="8" key="1">
    <citation type="submission" date="2016-09" db="EMBL/GenBank/DDBJ databases">
        <authorList>
            <person name="Greninger A.L."/>
            <person name="Jerome K.R."/>
            <person name="Mcnair B."/>
            <person name="Wallis C."/>
            <person name="Fang F."/>
        </authorList>
    </citation>
    <scope>NUCLEOTIDE SEQUENCE [LARGE SCALE GENOMIC DNA]</scope>
    <source>
        <strain evidence="8">M6</strain>
    </source>
</reference>
<evidence type="ECO:0000256" key="4">
    <source>
        <dbReference type="ARBA" id="ARBA00022723"/>
    </source>
</evidence>
<keyword evidence="6" id="KW-0411">Iron-sulfur</keyword>
<dbReference type="GO" id="GO:0004748">
    <property type="term" value="F:ribonucleoside-diphosphate reductase activity, thioredoxin disulfide as acceptor"/>
    <property type="evidence" value="ECO:0007669"/>
    <property type="project" value="TreeGrafter"/>
</dbReference>
<dbReference type="GO" id="GO:0046872">
    <property type="term" value="F:metal ion binding"/>
    <property type="evidence" value="ECO:0007669"/>
    <property type="project" value="UniProtKB-KW"/>
</dbReference>
<evidence type="ECO:0000256" key="3">
    <source>
        <dbReference type="ARBA" id="ARBA00022691"/>
    </source>
</evidence>
<keyword evidence="4" id="KW-0479">Metal-binding</keyword>
<dbReference type="OrthoDB" id="9782387at2"/>
<evidence type="ECO:0000256" key="5">
    <source>
        <dbReference type="ARBA" id="ARBA00023004"/>
    </source>
</evidence>
<name>A0A1E3RLR1_MYCFV</name>
<dbReference type="Proteomes" id="UP000094053">
    <property type="component" value="Unassembled WGS sequence"/>
</dbReference>
<dbReference type="PANTHER" id="PTHR30352:SF2">
    <property type="entry name" value="ANAEROBIC RIBONUCLEOSIDE-TRIPHOSPHATE REDUCTASE-ACTIVATING PROTEIN"/>
    <property type="match status" value="1"/>
</dbReference>
<proteinExistence type="predicted"/>
<gene>
    <name evidence="7" type="ORF">BHQ18_08885</name>
</gene>
<dbReference type="SFLD" id="SFLDS00029">
    <property type="entry name" value="Radical_SAM"/>
    <property type="match status" value="1"/>
</dbReference>
<dbReference type="STRING" id="1776.BHQ18_08885"/>